<keyword evidence="6" id="KW-1185">Reference proteome</keyword>
<dbReference type="EMBL" id="CP006873">
    <property type="protein sequence ID" value="AID37365.1"/>
    <property type="molecule type" value="Genomic_DNA"/>
</dbReference>
<dbReference type="GO" id="GO:0005840">
    <property type="term" value="C:ribosome"/>
    <property type="evidence" value="ECO:0007669"/>
    <property type="project" value="UniProtKB-KW"/>
</dbReference>
<gene>
    <name evidence="5" type="primary">rpmJ</name>
    <name evidence="5" type="ORF">FNIIJ_061</name>
</gene>
<comment type="similarity">
    <text evidence="1 4">Belongs to the bacterial ribosomal protein bL36 family.</text>
</comment>
<dbReference type="SUPFAM" id="SSF57840">
    <property type="entry name" value="Ribosomal protein L36"/>
    <property type="match status" value="1"/>
</dbReference>
<name>A0A068DNN2_9FLAO</name>
<organism evidence="5 6">
    <name type="scientific">Candidatus Walczuchella monophlebidarum</name>
    <dbReference type="NCBI Taxonomy" id="1415657"/>
    <lineage>
        <taxon>Bacteria</taxon>
        <taxon>Pseudomonadati</taxon>
        <taxon>Bacteroidota</taxon>
        <taxon>Flavobacteriia</taxon>
        <taxon>Flavobacteriales</taxon>
        <taxon>Candidatus Walczuchella</taxon>
    </lineage>
</organism>
<dbReference type="OrthoDB" id="9801558at2"/>
<evidence type="ECO:0000313" key="6">
    <source>
        <dbReference type="Proteomes" id="UP000027148"/>
    </source>
</evidence>
<dbReference type="InterPro" id="IPR047621">
    <property type="entry name" value="Ribosomal_L36_bact"/>
</dbReference>
<accession>A0A068DNN2</accession>
<sequence length="39" mass="4617">MKVKTSLKKRSVDSKIVRRKGGRLYVIDKKNPKFKQRQA</sequence>
<dbReference type="HOGENOM" id="CLU_135723_3_3_10"/>
<protein>
    <recommendedName>
        <fullName evidence="4">50S ribosomal protein L36</fullName>
    </recommendedName>
</protein>
<dbReference type="STRING" id="1415657.FNIIJ_061"/>
<evidence type="ECO:0000256" key="2">
    <source>
        <dbReference type="ARBA" id="ARBA00022980"/>
    </source>
</evidence>
<evidence type="ECO:0000313" key="5">
    <source>
        <dbReference type="EMBL" id="AID37365.1"/>
    </source>
</evidence>
<dbReference type="InterPro" id="IPR000473">
    <property type="entry name" value="Ribosomal_bL36"/>
</dbReference>
<dbReference type="GO" id="GO:0003735">
    <property type="term" value="F:structural constituent of ribosome"/>
    <property type="evidence" value="ECO:0007669"/>
    <property type="project" value="InterPro"/>
</dbReference>
<evidence type="ECO:0000256" key="4">
    <source>
        <dbReference type="RuleBase" id="RU000571"/>
    </source>
</evidence>
<dbReference type="NCBIfam" id="TIGR01022">
    <property type="entry name" value="rpmJ_bact"/>
    <property type="match status" value="1"/>
</dbReference>
<dbReference type="Proteomes" id="UP000027148">
    <property type="component" value="Chromosome"/>
</dbReference>
<reference evidence="5 6" key="1">
    <citation type="journal article" date="2014" name="Genome Biol. Evol.">
        <title>Genome sequence of "Candidatus Walczuchella monophlebidarum" the flavobacterial endosymbiont of Llaveia axin axin (Hemiptera: Coccoidea: Monophlebidae).</title>
        <authorList>
            <person name="Rosas-Perez T."/>
            <person name="Rosenblueth M."/>
            <person name="Rincon-Rosales R."/>
            <person name="Mora J."/>
            <person name="Martinez-Romero E."/>
        </authorList>
    </citation>
    <scope>NUCLEOTIDE SEQUENCE [LARGE SCALE GENOMIC DNA]</scope>
    <source>
        <strain evidence="5">FNIIJ</strain>
    </source>
</reference>
<proteinExistence type="inferred from homology"/>
<dbReference type="Pfam" id="PF00444">
    <property type="entry name" value="Ribosomal_L36"/>
    <property type="match status" value="1"/>
</dbReference>
<dbReference type="GO" id="GO:1990904">
    <property type="term" value="C:ribonucleoprotein complex"/>
    <property type="evidence" value="ECO:0007669"/>
    <property type="project" value="UniProtKB-KW"/>
</dbReference>
<keyword evidence="3 4" id="KW-0687">Ribonucleoprotein</keyword>
<dbReference type="AlphaFoldDB" id="A0A068DNN2"/>
<dbReference type="InterPro" id="IPR035977">
    <property type="entry name" value="Ribosomal_bL36_sp"/>
</dbReference>
<dbReference type="KEGG" id="elv:FNIIJ_061"/>
<evidence type="ECO:0000256" key="1">
    <source>
        <dbReference type="ARBA" id="ARBA00007645"/>
    </source>
</evidence>
<evidence type="ECO:0000256" key="3">
    <source>
        <dbReference type="ARBA" id="ARBA00023274"/>
    </source>
</evidence>
<dbReference type="GO" id="GO:0006412">
    <property type="term" value="P:translation"/>
    <property type="evidence" value="ECO:0007669"/>
    <property type="project" value="InterPro"/>
</dbReference>
<keyword evidence="2 4" id="KW-0689">Ribosomal protein</keyword>
<dbReference type="PANTHER" id="PTHR47781:SF1">
    <property type="entry name" value="LARGE RIBOSOMAL SUBUNIT PROTEIN BL36B"/>
    <property type="match status" value="1"/>
</dbReference>
<dbReference type="PANTHER" id="PTHR47781">
    <property type="entry name" value="50S RIBOSOMAL PROTEIN L36 2"/>
    <property type="match status" value="1"/>
</dbReference>
<dbReference type="RefSeq" id="WP_038436078.1">
    <property type="nucleotide sequence ID" value="NZ_CP006873.1"/>
</dbReference>